<reference evidence="1 2" key="2">
    <citation type="journal article" date="2022" name="Mol. Ecol. Resour.">
        <title>The genomes of chicory, endive, great burdock and yacon provide insights into Asteraceae paleo-polyploidization history and plant inulin production.</title>
        <authorList>
            <person name="Fan W."/>
            <person name="Wang S."/>
            <person name="Wang H."/>
            <person name="Wang A."/>
            <person name="Jiang F."/>
            <person name="Liu H."/>
            <person name="Zhao H."/>
            <person name="Xu D."/>
            <person name="Zhang Y."/>
        </authorList>
    </citation>
    <scope>NUCLEOTIDE SEQUENCE [LARGE SCALE GENOMIC DNA]</scope>
    <source>
        <strain evidence="2">cv. Yunnan</strain>
        <tissue evidence="1">Leaves</tissue>
    </source>
</reference>
<gene>
    <name evidence="1" type="ORF">L1987_13239</name>
</gene>
<evidence type="ECO:0000313" key="1">
    <source>
        <dbReference type="EMBL" id="KAI3819405.1"/>
    </source>
</evidence>
<evidence type="ECO:0000313" key="2">
    <source>
        <dbReference type="Proteomes" id="UP001056120"/>
    </source>
</evidence>
<accession>A0ACB9JGK2</accession>
<sequence>MRERELLEFRTPQHPSLGTNNWGGASPMLAREIPKESLEQRYVRFNTIRTHDEIFPAHEQVFINLPQSQSQSQTRKSFRKGFLLKLIWRDKKTERSKTLGAQLKKRRWLPELDPKGRWPQGLRKPSGECI</sequence>
<dbReference type="EMBL" id="CM042021">
    <property type="protein sequence ID" value="KAI3819405.1"/>
    <property type="molecule type" value="Genomic_DNA"/>
</dbReference>
<comment type="caution">
    <text evidence="1">The sequence shown here is derived from an EMBL/GenBank/DDBJ whole genome shotgun (WGS) entry which is preliminary data.</text>
</comment>
<keyword evidence="2" id="KW-1185">Reference proteome</keyword>
<dbReference type="Proteomes" id="UP001056120">
    <property type="component" value="Linkage Group LG04"/>
</dbReference>
<name>A0ACB9JGK2_9ASTR</name>
<proteinExistence type="predicted"/>
<protein>
    <submittedName>
        <fullName evidence="1">Uncharacterized protein</fullName>
    </submittedName>
</protein>
<organism evidence="1 2">
    <name type="scientific">Smallanthus sonchifolius</name>
    <dbReference type="NCBI Taxonomy" id="185202"/>
    <lineage>
        <taxon>Eukaryota</taxon>
        <taxon>Viridiplantae</taxon>
        <taxon>Streptophyta</taxon>
        <taxon>Embryophyta</taxon>
        <taxon>Tracheophyta</taxon>
        <taxon>Spermatophyta</taxon>
        <taxon>Magnoliopsida</taxon>
        <taxon>eudicotyledons</taxon>
        <taxon>Gunneridae</taxon>
        <taxon>Pentapetalae</taxon>
        <taxon>asterids</taxon>
        <taxon>campanulids</taxon>
        <taxon>Asterales</taxon>
        <taxon>Asteraceae</taxon>
        <taxon>Asteroideae</taxon>
        <taxon>Heliantheae alliance</taxon>
        <taxon>Millerieae</taxon>
        <taxon>Smallanthus</taxon>
    </lineage>
</organism>
<reference evidence="2" key="1">
    <citation type="journal article" date="2022" name="Mol. Ecol. Resour.">
        <title>The genomes of chicory, endive, great burdock and yacon provide insights into Asteraceae palaeo-polyploidization history and plant inulin production.</title>
        <authorList>
            <person name="Fan W."/>
            <person name="Wang S."/>
            <person name="Wang H."/>
            <person name="Wang A."/>
            <person name="Jiang F."/>
            <person name="Liu H."/>
            <person name="Zhao H."/>
            <person name="Xu D."/>
            <person name="Zhang Y."/>
        </authorList>
    </citation>
    <scope>NUCLEOTIDE SEQUENCE [LARGE SCALE GENOMIC DNA]</scope>
    <source>
        <strain evidence="2">cv. Yunnan</strain>
    </source>
</reference>